<reference evidence="1 2" key="1">
    <citation type="submission" date="2018-10" db="EMBL/GenBank/DDBJ databases">
        <title>Phylogenomics of Brevibacillus.</title>
        <authorList>
            <person name="Dunlap C."/>
        </authorList>
    </citation>
    <scope>NUCLEOTIDE SEQUENCE [LARGE SCALE GENOMIC DNA]</scope>
    <source>
        <strain evidence="1 2">DSM 100115</strain>
    </source>
</reference>
<accession>A0A3M8B7Q1</accession>
<dbReference type="AlphaFoldDB" id="A0A3M8B7Q1"/>
<evidence type="ECO:0000313" key="1">
    <source>
        <dbReference type="EMBL" id="RNB59466.1"/>
    </source>
</evidence>
<organism evidence="1 2">
    <name type="scientific">Brevibacillus gelatini</name>
    <dbReference type="NCBI Taxonomy" id="1655277"/>
    <lineage>
        <taxon>Bacteria</taxon>
        <taxon>Bacillati</taxon>
        <taxon>Bacillota</taxon>
        <taxon>Bacilli</taxon>
        <taxon>Bacillales</taxon>
        <taxon>Paenibacillaceae</taxon>
        <taxon>Brevibacillus</taxon>
    </lineage>
</organism>
<dbReference type="RefSeq" id="WP_122903633.1">
    <property type="nucleotide sequence ID" value="NZ_RHHS01000013.1"/>
</dbReference>
<dbReference type="Proteomes" id="UP000268829">
    <property type="component" value="Unassembled WGS sequence"/>
</dbReference>
<evidence type="ECO:0000313" key="2">
    <source>
        <dbReference type="Proteomes" id="UP000268829"/>
    </source>
</evidence>
<sequence>MSLTVKINIKDDKGKEVELELKEADNLSKLVIIQNVFNLFSIDKDIFEMVKTFEQVGKACSSFFEKLNPIENVTKEDIVHKSEEIKQSLIEGLQNTEELKEVYQTTDDQPEWIRTGIKVDPDGRKRYRCRYHCVICNYRANHYIYENSTEIKCHSCGMAMPVSPAHPDGLPNADTHNNFFRAGDYFDWKLS</sequence>
<protein>
    <submittedName>
        <fullName evidence="1">Uncharacterized protein</fullName>
    </submittedName>
</protein>
<gene>
    <name evidence="1" type="ORF">EDM57_04810</name>
</gene>
<dbReference type="OrthoDB" id="2613698at2"/>
<proteinExistence type="predicted"/>
<keyword evidence="2" id="KW-1185">Reference proteome</keyword>
<comment type="caution">
    <text evidence="1">The sequence shown here is derived from an EMBL/GenBank/DDBJ whole genome shotgun (WGS) entry which is preliminary data.</text>
</comment>
<dbReference type="EMBL" id="RHHS01000013">
    <property type="protein sequence ID" value="RNB59466.1"/>
    <property type="molecule type" value="Genomic_DNA"/>
</dbReference>
<name>A0A3M8B7Q1_9BACL</name>